<keyword evidence="19" id="KW-1185">Reference proteome</keyword>
<keyword evidence="14" id="KW-0030">Aminoacyl-tRNA synthetase</keyword>
<dbReference type="Gene3D" id="3.30.56.10">
    <property type="match status" value="2"/>
</dbReference>
<evidence type="ECO:0000256" key="3">
    <source>
        <dbReference type="ARBA" id="ARBA00007438"/>
    </source>
</evidence>
<dbReference type="AlphaFoldDB" id="A0A0E9NEX7"/>
<dbReference type="PANTHER" id="PTHR10947">
    <property type="entry name" value="PHENYLALANYL-TRNA SYNTHETASE BETA CHAIN AND LEUCINE-RICH REPEAT-CONTAINING PROTEIN 47"/>
    <property type="match status" value="1"/>
</dbReference>
<dbReference type="EC" id="6.1.1.20" evidence="5"/>
<dbReference type="FunFam" id="3.30.56.10:FF:000004">
    <property type="entry name" value="Phenylalanyl-tRNA synthetase, beta subunit"/>
    <property type="match status" value="1"/>
</dbReference>
<keyword evidence="12" id="KW-0460">Magnesium</keyword>
<keyword evidence="13" id="KW-0648">Protein biosynthesis</keyword>
<evidence type="ECO:0000313" key="19">
    <source>
        <dbReference type="Proteomes" id="UP000033140"/>
    </source>
</evidence>
<dbReference type="FunFam" id="3.30.56.10:FF:000006">
    <property type="entry name" value="Phenylalanyl-tRNA synthetase subunit beta"/>
    <property type="match status" value="1"/>
</dbReference>
<dbReference type="InterPro" id="IPR009061">
    <property type="entry name" value="DNA-bd_dom_put_sf"/>
</dbReference>
<dbReference type="CDD" id="cd00769">
    <property type="entry name" value="PheRS_beta_core"/>
    <property type="match status" value="1"/>
</dbReference>
<dbReference type="SUPFAM" id="SSF56037">
    <property type="entry name" value="PheT/TilS domain"/>
    <property type="match status" value="1"/>
</dbReference>
<evidence type="ECO:0000256" key="1">
    <source>
        <dbReference type="ARBA" id="ARBA00001946"/>
    </source>
</evidence>
<dbReference type="Pfam" id="PF03483">
    <property type="entry name" value="B3_4"/>
    <property type="match status" value="1"/>
</dbReference>
<keyword evidence="9" id="KW-0479">Metal-binding</keyword>
<sequence>MPTVNVDKADLFELLGREYTTEEFDELCFDFGIELDEDTSLDPVIVNGVPERPLLKIDIPANRYDLLCIEGIATSLNVFRGKQEPPNFRLVEAKEPITLTVKPETEQIRPYVAVAVLRGVKFNPRRYSSFIALQDKLHNNLCRNRSLVAIGTHDLDTVKGPFTYEALKPEEIKFVPLSQTKEWNAKDLMEHYEQEKSHLGRYVPIIKDSPVYPVIYDAERRVCSLPPIINSEHSKISLDTTNVLIECTATDKTKLEVVINTMVAMFSVYCAEPFTIEPVNIVSEHNGCTRQSPNVTPRKTTAEASYINSVCGLKLSNEEICTLLKRMSLAATPSSQNDILDVSIPITRADILHQCDIMEDAAIAYGYNNLPHTFPANSATVGQPFPINKLSDIIRREAAQAGWTEVMPLILCSHDENFSWLNRKDDGTQAVKLANPKTAEYQVVRTSLLPGVLKTVRENRKEALPIKVFEASDVVFKDEREERRARNERRFCAVWASKTAGFEVVHGLLDRIMRMLSVNPTDKSSKQTGYWIEETDDGTFFPGRAANVWYLGEEMEEAVVVGVFGVLHPEVLEKFEIPFACSGLELNLEVFL</sequence>
<dbReference type="Gene3D" id="3.50.40.10">
    <property type="entry name" value="Phenylalanyl-trna Synthetase, Chain B, domain 3"/>
    <property type="match status" value="1"/>
</dbReference>
<keyword evidence="10" id="KW-0547">Nucleotide-binding</keyword>
<dbReference type="GO" id="GO:0005524">
    <property type="term" value="F:ATP binding"/>
    <property type="evidence" value="ECO:0007669"/>
    <property type="project" value="UniProtKB-KW"/>
</dbReference>
<dbReference type="InterPro" id="IPR040659">
    <property type="entry name" value="PhetRS_B1"/>
</dbReference>
<name>A0A0E9NEX7_SAICN</name>
<dbReference type="InterPro" id="IPR041616">
    <property type="entry name" value="PheRS_beta_core"/>
</dbReference>
<dbReference type="FunFam" id="3.50.40.10:FF:000002">
    <property type="entry name" value="phenylalanine--tRNA ligase beta subunit"/>
    <property type="match status" value="1"/>
</dbReference>
<dbReference type="Pfam" id="PF03484">
    <property type="entry name" value="B5"/>
    <property type="match status" value="1"/>
</dbReference>
<dbReference type="InterPro" id="IPR005147">
    <property type="entry name" value="tRNA_synthase_B5-dom"/>
</dbReference>
<dbReference type="EMBL" id="BACD03000014">
    <property type="protein sequence ID" value="GAO48276.1"/>
    <property type="molecule type" value="Genomic_DNA"/>
</dbReference>
<evidence type="ECO:0000256" key="11">
    <source>
        <dbReference type="ARBA" id="ARBA00022840"/>
    </source>
</evidence>
<dbReference type="OrthoDB" id="1698572at2759"/>
<dbReference type="FunFam" id="3.30.930.10:FF:000052">
    <property type="entry name" value="Phenylalanyl-tRNA synthetase, beta subunit"/>
    <property type="match status" value="1"/>
</dbReference>
<evidence type="ECO:0000256" key="7">
    <source>
        <dbReference type="ARBA" id="ARBA00022490"/>
    </source>
</evidence>
<evidence type="ECO:0000256" key="2">
    <source>
        <dbReference type="ARBA" id="ARBA00004496"/>
    </source>
</evidence>
<dbReference type="OMA" id="FPGRCAN"/>
<dbReference type="GO" id="GO:0006432">
    <property type="term" value="P:phenylalanyl-tRNA aminoacylation"/>
    <property type="evidence" value="ECO:0007669"/>
    <property type="project" value="InterPro"/>
</dbReference>
<dbReference type="InterPro" id="IPR045060">
    <property type="entry name" value="Phe-tRNA-ligase_IIc_bsu"/>
</dbReference>
<reference evidence="18 19" key="1">
    <citation type="journal article" date="2011" name="J. Gen. Appl. Microbiol.">
        <title>Draft genome sequencing of the enigmatic yeast Saitoella complicata.</title>
        <authorList>
            <person name="Nishida H."/>
            <person name="Hamamoto M."/>
            <person name="Sugiyama J."/>
        </authorList>
    </citation>
    <scope>NUCLEOTIDE SEQUENCE [LARGE SCALE GENOMIC DNA]</scope>
    <source>
        <strain evidence="18 19">NRRL Y-17804</strain>
    </source>
</reference>
<evidence type="ECO:0000313" key="18">
    <source>
        <dbReference type="EMBL" id="GAO48276.1"/>
    </source>
</evidence>
<evidence type="ECO:0000256" key="8">
    <source>
        <dbReference type="ARBA" id="ARBA00022598"/>
    </source>
</evidence>
<reference evidence="18 19" key="2">
    <citation type="journal article" date="2014" name="J. Gen. Appl. Microbiol.">
        <title>The early diverging ascomycetous budding yeast Saitoella complicata has three histone deacetylases belonging to the Clr6, Hos2, and Rpd3 lineages.</title>
        <authorList>
            <person name="Nishida H."/>
            <person name="Matsumoto T."/>
            <person name="Kondo S."/>
            <person name="Hamamoto M."/>
            <person name="Yoshikawa H."/>
        </authorList>
    </citation>
    <scope>NUCLEOTIDE SEQUENCE [LARGE SCALE GENOMIC DNA]</scope>
    <source>
        <strain evidence="18 19">NRRL Y-17804</strain>
    </source>
</reference>
<evidence type="ECO:0000256" key="13">
    <source>
        <dbReference type="ARBA" id="ARBA00022917"/>
    </source>
</evidence>
<keyword evidence="11" id="KW-0067">ATP-binding</keyword>
<comment type="caution">
    <text evidence="18">The sequence shown here is derived from an EMBL/GenBank/DDBJ whole genome shotgun (WGS) entry which is preliminary data.</text>
</comment>
<dbReference type="STRING" id="698492.A0A0E9NEX7"/>
<dbReference type="GO" id="GO:0009328">
    <property type="term" value="C:phenylalanine-tRNA ligase complex"/>
    <property type="evidence" value="ECO:0007669"/>
    <property type="project" value="TreeGrafter"/>
</dbReference>
<evidence type="ECO:0000256" key="4">
    <source>
        <dbReference type="ARBA" id="ARBA00011209"/>
    </source>
</evidence>
<evidence type="ECO:0000256" key="9">
    <source>
        <dbReference type="ARBA" id="ARBA00022723"/>
    </source>
</evidence>
<protein>
    <recommendedName>
        <fullName evidence="6">Phenylalanine--tRNA ligase beta subunit</fullName>
        <ecNumber evidence="5">6.1.1.20</ecNumber>
    </recommendedName>
    <alternativeName>
        <fullName evidence="15">Phenylalanyl-tRNA synthetase beta subunit</fullName>
    </alternativeName>
</protein>
<evidence type="ECO:0000256" key="6">
    <source>
        <dbReference type="ARBA" id="ARBA00017032"/>
    </source>
</evidence>
<proteinExistence type="inferred from homology"/>
<dbReference type="Proteomes" id="UP000033140">
    <property type="component" value="Unassembled WGS sequence"/>
</dbReference>
<dbReference type="InterPro" id="IPR020825">
    <property type="entry name" value="Phe-tRNA_synthase-like_B3/B4"/>
</dbReference>
<dbReference type="SMART" id="SM00874">
    <property type="entry name" value="B5"/>
    <property type="match status" value="1"/>
</dbReference>
<comment type="subcellular location">
    <subcellularLocation>
        <location evidence="2">Cytoplasm</location>
    </subcellularLocation>
</comment>
<organism evidence="18 19">
    <name type="scientific">Saitoella complicata (strain BCRC 22490 / CBS 7301 / JCM 7358 / NBRC 10748 / NRRL Y-17804)</name>
    <dbReference type="NCBI Taxonomy" id="698492"/>
    <lineage>
        <taxon>Eukaryota</taxon>
        <taxon>Fungi</taxon>
        <taxon>Dikarya</taxon>
        <taxon>Ascomycota</taxon>
        <taxon>Taphrinomycotina</taxon>
        <taxon>Taphrinomycotina incertae sedis</taxon>
        <taxon>Saitoella</taxon>
    </lineage>
</organism>
<evidence type="ECO:0000256" key="16">
    <source>
        <dbReference type="ARBA" id="ARBA00049255"/>
    </source>
</evidence>
<dbReference type="InterPro" id="IPR005146">
    <property type="entry name" value="B3/B4_tRNA-bd"/>
</dbReference>
<dbReference type="PROSITE" id="PS51483">
    <property type="entry name" value="B5"/>
    <property type="match status" value="1"/>
</dbReference>
<comment type="catalytic activity">
    <reaction evidence="16">
        <text>tRNA(Phe) + L-phenylalanine + ATP = L-phenylalanyl-tRNA(Phe) + AMP + diphosphate + H(+)</text>
        <dbReference type="Rhea" id="RHEA:19413"/>
        <dbReference type="Rhea" id="RHEA-COMP:9668"/>
        <dbReference type="Rhea" id="RHEA-COMP:9699"/>
        <dbReference type="ChEBI" id="CHEBI:15378"/>
        <dbReference type="ChEBI" id="CHEBI:30616"/>
        <dbReference type="ChEBI" id="CHEBI:33019"/>
        <dbReference type="ChEBI" id="CHEBI:58095"/>
        <dbReference type="ChEBI" id="CHEBI:78442"/>
        <dbReference type="ChEBI" id="CHEBI:78531"/>
        <dbReference type="ChEBI" id="CHEBI:456215"/>
        <dbReference type="EC" id="6.1.1.20"/>
    </reaction>
</comment>
<feature type="domain" description="B5" evidence="17">
    <location>
        <begin position="295"/>
        <end position="372"/>
    </location>
</feature>
<dbReference type="GO" id="GO:0003723">
    <property type="term" value="F:RNA binding"/>
    <property type="evidence" value="ECO:0007669"/>
    <property type="project" value="InterPro"/>
</dbReference>
<dbReference type="InterPro" id="IPR004531">
    <property type="entry name" value="Phe-tRNA-synth_IIc_bsu_arc_euk"/>
</dbReference>
<comment type="subunit">
    <text evidence="4">Tetramer of two alpha and two beta subunits.</text>
</comment>
<dbReference type="Gene3D" id="3.30.930.10">
    <property type="entry name" value="Bira Bifunctional Protein, Domain 2"/>
    <property type="match status" value="1"/>
</dbReference>
<gene>
    <name evidence="18" type="ORF">G7K_2454-t1</name>
</gene>
<dbReference type="GO" id="GO:0000287">
    <property type="term" value="F:magnesium ion binding"/>
    <property type="evidence" value="ECO:0007669"/>
    <property type="project" value="InterPro"/>
</dbReference>
<evidence type="ECO:0000256" key="5">
    <source>
        <dbReference type="ARBA" id="ARBA00012814"/>
    </source>
</evidence>
<evidence type="ECO:0000256" key="14">
    <source>
        <dbReference type="ARBA" id="ARBA00023146"/>
    </source>
</evidence>
<dbReference type="SUPFAM" id="SSF46955">
    <property type="entry name" value="Putative DNA-binding domain"/>
    <property type="match status" value="2"/>
</dbReference>
<evidence type="ECO:0000256" key="15">
    <source>
        <dbReference type="ARBA" id="ARBA00033189"/>
    </source>
</evidence>
<keyword evidence="7" id="KW-0963">Cytoplasm</keyword>
<dbReference type="Pfam" id="PF17759">
    <property type="entry name" value="tRNA_synthFbeta"/>
    <property type="match status" value="1"/>
</dbReference>
<dbReference type="SUPFAM" id="SSF55681">
    <property type="entry name" value="Class II aaRS and biotin synthetases"/>
    <property type="match status" value="1"/>
</dbReference>
<comment type="cofactor">
    <cofactor evidence="1">
        <name>Mg(2+)</name>
        <dbReference type="ChEBI" id="CHEBI:18420"/>
    </cofactor>
</comment>
<dbReference type="InterPro" id="IPR045864">
    <property type="entry name" value="aa-tRNA-synth_II/BPL/LPL"/>
</dbReference>
<comment type="similarity">
    <text evidence="3">Belongs to the phenylalanyl-tRNA synthetase beta subunit family. Type 2 subfamily.</text>
</comment>
<dbReference type="Pfam" id="PF18262">
    <property type="entry name" value="PhetRS_B1"/>
    <property type="match status" value="1"/>
</dbReference>
<dbReference type="GO" id="GO:0004826">
    <property type="term" value="F:phenylalanine-tRNA ligase activity"/>
    <property type="evidence" value="ECO:0007669"/>
    <property type="project" value="UniProtKB-EC"/>
</dbReference>
<accession>A0A0E9NEX7</accession>
<evidence type="ECO:0000256" key="10">
    <source>
        <dbReference type="ARBA" id="ARBA00022741"/>
    </source>
</evidence>
<dbReference type="NCBIfam" id="TIGR00471">
    <property type="entry name" value="pheT_arch"/>
    <property type="match status" value="1"/>
</dbReference>
<keyword evidence="8" id="KW-0436">Ligase</keyword>
<dbReference type="SMART" id="SM00873">
    <property type="entry name" value="B3_4"/>
    <property type="match status" value="1"/>
</dbReference>
<evidence type="ECO:0000256" key="12">
    <source>
        <dbReference type="ARBA" id="ARBA00022842"/>
    </source>
</evidence>
<dbReference type="PANTHER" id="PTHR10947:SF0">
    <property type="entry name" value="PHENYLALANINE--TRNA LIGASE BETA SUBUNIT"/>
    <property type="match status" value="1"/>
</dbReference>
<dbReference type="RefSeq" id="XP_019021903.1">
    <property type="nucleotide sequence ID" value="XM_019169799.1"/>
</dbReference>
<reference evidence="18 19" key="3">
    <citation type="journal article" date="2015" name="Genome Announc.">
        <title>Draft Genome Sequence of the Archiascomycetous Yeast Saitoella complicata.</title>
        <authorList>
            <person name="Yamauchi K."/>
            <person name="Kondo S."/>
            <person name="Hamamoto M."/>
            <person name="Takahashi Y."/>
            <person name="Ogura Y."/>
            <person name="Hayashi T."/>
            <person name="Nishida H."/>
        </authorList>
    </citation>
    <scope>NUCLEOTIDE SEQUENCE [LARGE SCALE GENOMIC DNA]</scope>
    <source>
        <strain evidence="18 19">NRRL Y-17804</strain>
    </source>
</reference>
<evidence type="ECO:0000259" key="17">
    <source>
        <dbReference type="PROSITE" id="PS51483"/>
    </source>
</evidence>